<evidence type="ECO:0000313" key="1">
    <source>
        <dbReference type="EMBL" id="KAI0029520.1"/>
    </source>
</evidence>
<protein>
    <submittedName>
        <fullName evidence="1">Uncharacterized protein</fullName>
    </submittedName>
</protein>
<reference evidence="1" key="2">
    <citation type="journal article" date="2022" name="New Phytol.">
        <title>Evolutionary transition to the ectomycorrhizal habit in the genomes of a hyperdiverse lineage of mushroom-forming fungi.</title>
        <authorList>
            <person name="Looney B."/>
            <person name="Miyauchi S."/>
            <person name="Morin E."/>
            <person name="Drula E."/>
            <person name="Courty P.E."/>
            <person name="Kohler A."/>
            <person name="Kuo A."/>
            <person name="LaButti K."/>
            <person name="Pangilinan J."/>
            <person name="Lipzen A."/>
            <person name="Riley R."/>
            <person name="Andreopoulos W."/>
            <person name="He G."/>
            <person name="Johnson J."/>
            <person name="Nolan M."/>
            <person name="Tritt A."/>
            <person name="Barry K.W."/>
            <person name="Grigoriev I.V."/>
            <person name="Nagy L.G."/>
            <person name="Hibbett D."/>
            <person name="Henrissat B."/>
            <person name="Matheny P.B."/>
            <person name="Labbe J."/>
            <person name="Martin F.M."/>
        </authorList>
    </citation>
    <scope>NUCLEOTIDE SEQUENCE</scope>
    <source>
        <strain evidence="1">EC-137</strain>
    </source>
</reference>
<accession>A0ACB8QCW7</accession>
<keyword evidence="2" id="KW-1185">Reference proteome</keyword>
<name>A0ACB8QCW7_9AGAM</name>
<organism evidence="1 2">
    <name type="scientific">Vararia minispora EC-137</name>
    <dbReference type="NCBI Taxonomy" id="1314806"/>
    <lineage>
        <taxon>Eukaryota</taxon>
        <taxon>Fungi</taxon>
        <taxon>Dikarya</taxon>
        <taxon>Basidiomycota</taxon>
        <taxon>Agaricomycotina</taxon>
        <taxon>Agaricomycetes</taxon>
        <taxon>Russulales</taxon>
        <taxon>Lachnocladiaceae</taxon>
        <taxon>Vararia</taxon>
    </lineage>
</organism>
<evidence type="ECO:0000313" key="2">
    <source>
        <dbReference type="Proteomes" id="UP000814128"/>
    </source>
</evidence>
<dbReference type="EMBL" id="MU273670">
    <property type="protein sequence ID" value="KAI0029520.1"/>
    <property type="molecule type" value="Genomic_DNA"/>
</dbReference>
<feature type="non-terminal residue" evidence="1">
    <location>
        <position position="1"/>
    </location>
</feature>
<sequence>QMAERGWPLTFRRLRDVINRFLCSKYGPQFEGVGQRYVYRFVAEHDESLKSYWTRPIDTQRGQAVNPHTHEAWMKLLGETIQRFDIEPECEYAGDETGFNPVALQRTKGIGKPGKKTQYQQNNGTRETITALAIICADGTCLPPVAIFKGDAFQIAWKENDPLNAT</sequence>
<gene>
    <name evidence="1" type="ORF">K488DRAFT_56172</name>
</gene>
<dbReference type="Proteomes" id="UP000814128">
    <property type="component" value="Unassembled WGS sequence"/>
</dbReference>
<comment type="caution">
    <text evidence="1">The sequence shown here is derived from an EMBL/GenBank/DDBJ whole genome shotgun (WGS) entry which is preliminary data.</text>
</comment>
<reference evidence="1" key="1">
    <citation type="submission" date="2021-02" db="EMBL/GenBank/DDBJ databases">
        <authorList>
            <consortium name="DOE Joint Genome Institute"/>
            <person name="Ahrendt S."/>
            <person name="Looney B.P."/>
            <person name="Miyauchi S."/>
            <person name="Morin E."/>
            <person name="Drula E."/>
            <person name="Courty P.E."/>
            <person name="Chicoki N."/>
            <person name="Fauchery L."/>
            <person name="Kohler A."/>
            <person name="Kuo A."/>
            <person name="Labutti K."/>
            <person name="Pangilinan J."/>
            <person name="Lipzen A."/>
            <person name="Riley R."/>
            <person name="Andreopoulos W."/>
            <person name="He G."/>
            <person name="Johnson J."/>
            <person name="Barry K.W."/>
            <person name="Grigoriev I.V."/>
            <person name="Nagy L."/>
            <person name="Hibbett D."/>
            <person name="Henrissat B."/>
            <person name="Matheny P.B."/>
            <person name="Labbe J."/>
            <person name="Martin F."/>
        </authorList>
    </citation>
    <scope>NUCLEOTIDE SEQUENCE</scope>
    <source>
        <strain evidence="1">EC-137</strain>
    </source>
</reference>
<proteinExistence type="predicted"/>